<dbReference type="RefSeq" id="XP_033656149.1">
    <property type="nucleotide sequence ID" value="XM_033793809.1"/>
</dbReference>
<evidence type="ECO:0000256" key="1">
    <source>
        <dbReference type="SAM" id="MobiDB-lite"/>
    </source>
</evidence>
<keyword evidence="3" id="KW-1185">Reference proteome</keyword>
<dbReference type="Proteomes" id="UP000800097">
    <property type="component" value="Unassembled WGS sequence"/>
</dbReference>
<evidence type="ECO:0000313" key="2">
    <source>
        <dbReference type="EMBL" id="KAF2278610.1"/>
    </source>
</evidence>
<organism evidence="2 3">
    <name type="scientific">Westerdykella ornata</name>
    <dbReference type="NCBI Taxonomy" id="318751"/>
    <lineage>
        <taxon>Eukaryota</taxon>
        <taxon>Fungi</taxon>
        <taxon>Dikarya</taxon>
        <taxon>Ascomycota</taxon>
        <taxon>Pezizomycotina</taxon>
        <taxon>Dothideomycetes</taxon>
        <taxon>Pleosporomycetidae</taxon>
        <taxon>Pleosporales</taxon>
        <taxon>Sporormiaceae</taxon>
        <taxon>Westerdykella</taxon>
    </lineage>
</organism>
<proteinExistence type="predicted"/>
<sequence length="150" mass="17140">MAEPPRESWAQRLRDHCAVRGFPAPTFQDHSDRRGRRTAWTCVVTVNGVPINARFSYEYDYIAQAREDAAEQALRWITGVTDIGQQPPPASYYAQQRTQNLQSSQHLMLSQATQIPIRNPAQAQLQYPNPILAQQQHPNQSQNRQYPGAR</sequence>
<protein>
    <recommendedName>
        <fullName evidence="4">DRBM domain-containing protein</fullName>
    </recommendedName>
</protein>
<evidence type="ECO:0008006" key="4">
    <source>
        <dbReference type="Google" id="ProtNLM"/>
    </source>
</evidence>
<accession>A0A6A6JPN0</accession>
<dbReference type="PANTHER" id="PTHR42030">
    <property type="entry name" value="DRBM DOMAIN-CONTAINING PROTEIN"/>
    <property type="match status" value="1"/>
</dbReference>
<evidence type="ECO:0000313" key="3">
    <source>
        <dbReference type="Proteomes" id="UP000800097"/>
    </source>
</evidence>
<dbReference type="GeneID" id="54546984"/>
<dbReference type="OrthoDB" id="5418749at2759"/>
<dbReference type="Gene3D" id="3.30.160.20">
    <property type="match status" value="1"/>
</dbReference>
<gene>
    <name evidence="2" type="ORF">EI97DRAFT_215026</name>
</gene>
<feature type="region of interest" description="Disordered" evidence="1">
    <location>
        <begin position="131"/>
        <end position="150"/>
    </location>
</feature>
<dbReference type="SUPFAM" id="SSF54768">
    <property type="entry name" value="dsRNA-binding domain-like"/>
    <property type="match status" value="1"/>
</dbReference>
<reference evidence="2" key="1">
    <citation type="journal article" date="2020" name="Stud. Mycol.">
        <title>101 Dothideomycetes genomes: a test case for predicting lifestyles and emergence of pathogens.</title>
        <authorList>
            <person name="Haridas S."/>
            <person name="Albert R."/>
            <person name="Binder M."/>
            <person name="Bloem J."/>
            <person name="Labutti K."/>
            <person name="Salamov A."/>
            <person name="Andreopoulos B."/>
            <person name="Baker S."/>
            <person name="Barry K."/>
            <person name="Bills G."/>
            <person name="Bluhm B."/>
            <person name="Cannon C."/>
            <person name="Castanera R."/>
            <person name="Culley D."/>
            <person name="Daum C."/>
            <person name="Ezra D."/>
            <person name="Gonzalez J."/>
            <person name="Henrissat B."/>
            <person name="Kuo A."/>
            <person name="Liang C."/>
            <person name="Lipzen A."/>
            <person name="Lutzoni F."/>
            <person name="Magnuson J."/>
            <person name="Mondo S."/>
            <person name="Nolan M."/>
            <person name="Ohm R."/>
            <person name="Pangilinan J."/>
            <person name="Park H.-J."/>
            <person name="Ramirez L."/>
            <person name="Alfaro M."/>
            <person name="Sun H."/>
            <person name="Tritt A."/>
            <person name="Yoshinaga Y."/>
            <person name="Zwiers L.-H."/>
            <person name="Turgeon B."/>
            <person name="Goodwin S."/>
            <person name="Spatafora J."/>
            <person name="Crous P."/>
            <person name="Grigoriev I."/>
        </authorList>
    </citation>
    <scope>NUCLEOTIDE SEQUENCE</scope>
    <source>
        <strain evidence="2">CBS 379.55</strain>
    </source>
</reference>
<name>A0A6A6JPN0_WESOR</name>
<dbReference type="EMBL" id="ML986487">
    <property type="protein sequence ID" value="KAF2278610.1"/>
    <property type="molecule type" value="Genomic_DNA"/>
</dbReference>
<dbReference type="CDD" id="cd00048">
    <property type="entry name" value="DSRM_SF"/>
    <property type="match status" value="1"/>
</dbReference>
<feature type="compositionally biased region" description="Low complexity" evidence="1">
    <location>
        <begin position="134"/>
        <end position="150"/>
    </location>
</feature>
<dbReference type="AlphaFoldDB" id="A0A6A6JPN0"/>
<dbReference type="PANTHER" id="PTHR42030:SF1">
    <property type="entry name" value="DRBM DOMAIN-CONTAINING PROTEIN"/>
    <property type="match status" value="1"/>
</dbReference>